<comment type="caution">
    <text evidence="1">The sequence shown here is derived from an EMBL/GenBank/DDBJ whole genome shotgun (WGS) entry which is preliminary data.</text>
</comment>
<reference evidence="1" key="1">
    <citation type="submission" date="2021-06" db="EMBL/GenBank/DDBJ databases">
        <authorList>
            <person name="Kallberg Y."/>
            <person name="Tangrot J."/>
            <person name="Rosling A."/>
        </authorList>
    </citation>
    <scope>NUCLEOTIDE SEQUENCE</scope>
    <source>
        <strain evidence="1">MA461A</strain>
    </source>
</reference>
<proteinExistence type="predicted"/>
<dbReference type="EMBL" id="CAJVQC010062075">
    <property type="protein sequence ID" value="CAG8802345.1"/>
    <property type="molecule type" value="Genomic_DNA"/>
</dbReference>
<keyword evidence="2" id="KW-1185">Reference proteome</keyword>
<evidence type="ECO:0000313" key="2">
    <source>
        <dbReference type="Proteomes" id="UP000789920"/>
    </source>
</evidence>
<dbReference type="Proteomes" id="UP000789920">
    <property type="component" value="Unassembled WGS sequence"/>
</dbReference>
<protein>
    <submittedName>
        <fullName evidence="1">24981_t:CDS:1</fullName>
    </submittedName>
</protein>
<evidence type="ECO:0000313" key="1">
    <source>
        <dbReference type="EMBL" id="CAG8802345.1"/>
    </source>
</evidence>
<accession>A0ACA9RPG6</accession>
<sequence>MSTALSLAIALTILSELPFKQGCKMLNEFGGEYKKYNPFCVIRTIALIIAIISWVIVSFGIAMVGFRCIKDILKNSNYYQSQSDHNEQEMIIYMTRINYNVVSRSKGMFKLSLPEECHLIIVLQQPDDSDEPKYVNQLSFHVFKDGETSYSVCSHSTFAFASRSVNHEVNLPAGDYVIIPHVDREIIVQTEKNQETKQEKDSEIGAKKCKKKYIENLYDDNGADDEKKDNKKKKDEWELQLGLRVY</sequence>
<name>A0ACA9RPG6_9GLOM</name>
<organism evidence="1 2">
    <name type="scientific">Racocetra persica</name>
    <dbReference type="NCBI Taxonomy" id="160502"/>
    <lineage>
        <taxon>Eukaryota</taxon>
        <taxon>Fungi</taxon>
        <taxon>Fungi incertae sedis</taxon>
        <taxon>Mucoromycota</taxon>
        <taxon>Glomeromycotina</taxon>
        <taxon>Glomeromycetes</taxon>
        <taxon>Diversisporales</taxon>
        <taxon>Gigasporaceae</taxon>
        <taxon>Racocetra</taxon>
    </lineage>
</organism>
<feature type="non-terminal residue" evidence="1">
    <location>
        <position position="246"/>
    </location>
</feature>
<gene>
    <name evidence="1" type="ORF">RPERSI_LOCUS21296</name>
</gene>